<dbReference type="EMBL" id="PJQD01000023">
    <property type="protein sequence ID" value="POY74528.1"/>
    <property type="molecule type" value="Genomic_DNA"/>
</dbReference>
<organism evidence="3 4">
    <name type="scientific">Rhodotorula taiwanensis</name>
    <dbReference type="NCBI Taxonomy" id="741276"/>
    <lineage>
        <taxon>Eukaryota</taxon>
        <taxon>Fungi</taxon>
        <taxon>Dikarya</taxon>
        <taxon>Basidiomycota</taxon>
        <taxon>Pucciniomycotina</taxon>
        <taxon>Microbotryomycetes</taxon>
        <taxon>Sporidiobolales</taxon>
        <taxon>Sporidiobolaceae</taxon>
        <taxon>Rhodotorula</taxon>
    </lineage>
</organism>
<dbReference type="SMART" id="SM00672">
    <property type="entry name" value="CAP10"/>
    <property type="match status" value="1"/>
</dbReference>
<name>A0A2S5BCP5_9BASI</name>
<dbReference type="OrthoDB" id="541052at2759"/>
<feature type="region of interest" description="Disordered" evidence="1">
    <location>
        <begin position="34"/>
        <end position="86"/>
    </location>
</feature>
<dbReference type="InterPro" id="IPR006598">
    <property type="entry name" value="CAP10"/>
</dbReference>
<feature type="compositionally biased region" description="Gly residues" evidence="1">
    <location>
        <begin position="49"/>
        <end position="59"/>
    </location>
</feature>
<dbReference type="PANTHER" id="PTHR12203:SF118">
    <property type="entry name" value="BETA-1,2-XYLOSYLTRANSFERASE 1"/>
    <property type="match status" value="1"/>
</dbReference>
<protein>
    <recommendedName>
        <fullName evidence="2">Glycosyl transferase CAP10 domain-containing protein</fullName>
    </recommendedName>
</protein>
<gene>
    <name evidence="3" type="ORF">BMF94_2288</name>
</gene>
<evidence type="ECO:0000313" key="4">
    <source>
        <dbReference type="Proteomes" id="UP000237144"/>
    </source>
</evidence>
<reference evidence="3 4" key="1">
    <citation type="journal article" date="2018" name="Front. Microbiol.">
        <title>Prospects for Fungal Bioremediation of Acidic Radioactive Waste Sites: Characterization and Genome Sequence of Rhodotorula taiwanensis MD1149.</title>
        <authorList>
            <person name="Tkavc R."/>
            <person name="Matrosova V.Y."/>
            <person name="Grichenko O.E."/>
            <person name="Gostincar C."/>
            <person name="Volpe R.P."/>
            <person name="Klimenkova P."/>
            <person name="Gaidamakova E.K."/>
            <person name="Zhou C.E."/>
            <person name="Stewart B.J."/>
            <person name="Lyman M.G."/>
            <person name="Malfatti S.A."/>
            <person name="Rubinfeld B."/>
            <person name="Courtot M."/>
            <person name="Singh J."/>
            <person name="Dalgard C.L."/>
            <person name="Hamilton T."/>
            <person name="Frey K.G."/>
            <person name="Gunde-Cimerman N."/>
            <person name="Dugan L."/>
            <person name="Daly M.J."/>
        </authorList>
    </citation>
    <scope>NUCLEOTIDE SEQUENCE [LARGE SCALE GENOMIC DNA]</scope>
    <source>
        <strain evidence="3 4">MD1149</strain>
    </source>
</reference>
<evidence type="ECO:0000313" key="3">
    <source>
        <dbReference type="EMBL" id="POY74528.1"/>
    </source>
</evidence>
<dbReference type="STRING" id="741276.A0A2S5BCP5"/>
<comment type="caution">
    <text evidence="3">The sequence shown here is derived from an EMBL/GenBank/DDBJ whole genome shotgun (WGS) entry which is preliminary data.</text>
</comment>
<evidence type="ECO:0000259" key="2">
    <source>
        <dbReference type="SMART" id="SM00672"/>
    </source>
</evidence>
<sequence length="745" mass="85120">MSHVRRRSSSRVGHAPAIVQPAYLDVPPSPFIGRTPKITSPAAAQTSGVGVGAKPGGPGWLNSSRSPRASGPDRSPLLSKRTNATGQMPTLREAVTRFLTIILRLLRTPKGMIIAATTLLLCWTSAYVRSHSDELAARTVHPSLIPLIRHSGNMVHLVSPKLGARIKGWHDYQVENDPTRPPTREELERDSKHTFHPNGLLLVNPKGRHPIHVLIERAERRWKEKLERQSRTLSEAVREYKQRYRRNPPKGFDDWSVGTGQWRFCEENNVQLRDEYDQIAHDLAPHWALEGHDSRHRNKVMQERDHTFTIAMQPGEPHPTIHGPYAHIKRASDIADMLALFTGRMPRPLNITYIIDDNPAVMLPYTQRERMVELGQQGECPSFSLPQLDWGNHPRSDYGPSEFIDGEDPSLSNFAQACAPNSPLRRSERGEHYTDYSGENVRSFVWNHAKVMDLCQHPEARKLHGHTMQQGVPLGPLVPLFAFAKTRLHADILAVPIEQWEAHYVGYEPSWEGKSMNKLLWRGSTTGVEFNRHTPWRRSQRARLHIMSHETAGTKNLMWSRRGQLREANVSIAAINDLYMDTSFSGALQQCDPETCKLLETKFDMKPTIGQDESNTYKYMIDVDGNGWSGRFHRLMSTRSVVLKSTAFPEWYQDRIQEWVHYVPVKIDYSDVYDIMAFFVGNTNGQGSHDSLAQKIGEAGRQWAKEFWRYSDMAAYMYRLSLEYSRILHHDQGDVDYVEMPSFNL</sequence>
<evidence type="ECO:0000256" key="1">
    <source>
        <dbReference type="SAM" id="MobiDB-lite"/>
    </source>
</evidence>
<dbReference type="AlphaFoldDB" id="A0A2S5BCP5"/>
<dbReference type="PANTHER" id="PTHR12203">
    <property type="entry name" value="KDEL LYS-ASP-GLU-LEU CONTAINING - RELATED"/>
    <property type="match status" value="1"/>
</dbReference>
<accession>A0A2S5BCP5</accession>
<feature type="domain" description="Glycosyl transferase CAP10" evidence="2">
    <location>
        <begin position="450"/>
        <end position="731"/>
    </location>
</feature>
<dbReference type="InterPro" id="IPR051091">
    <property type="entry name" value="O-Glucosyltr/Glycosyltrsf_90"/>
</dbReference>
<dbReference type="Proteomes" id="UP000237144">
    <property type="component" value="Unassembled WGS sequence"/>
</dbReference>
<keyword evidence="4" id="KW-1185">Reference proteome</keyword>
<dbReference type="Pfam" id="PF05686">
    <property type="entry name" value="Glyco_transf_90"/>
    <property type="match status" value="1"/>
</dbReference>
<proteinExistence type="predicted"/>